<keyword evidence="4" id="KW-0132">Cell division</keyword>
<keyword evidence="23" id="KW-1185">Reference proteome</keyword>
<dbReference type="GO" id="GO:0008955">
    <property type="term" value="F:peptidoglycan glycosyltransferase activity"/>
    <property type="evidence" value="ECO:0007669"/>
    <property type="project" value="UniProtKB-EC"/>
</dbReference>
<keyword evidence="5" id="KW-0328">Glycosyltransferase</keyword>
<evidence type="ECO:0000313" key="23">
    <source>
        <dbReference type="Proteomes" id="UP000028945"/>
    </source>
</evidence>
<keyword evidence="10 21" id="KW-1133">Transmembrane helix</keyword>
<keyword evidence="12" id="KW-0131">Cell cycle</keyword>
<dbReference type="eggNOG" id="COG0772">
    <property type="taxonomic scope" value="Bacteria"/>
</dbReference>
<keyword evidence="3" id="KW-1003">Cell membrane</keyword>
<feature type="transmembrane region" description="Helical" evidence="21">
    <location>
        <begin position="318"/>
        <end position="339"/>
    </location>
</feature>
<evidence type="ECO:0000256" key="20">
    <source>
        <dbReference type="ARBA" id="ARBA00049902"/>
    </source>
</evidence>
<evidence type="ECO:0000256" key="21">
    <source>
        <dbReference type="SAM" id="Phobius"/>
    </source>
</evidence>
<feature type="transmembrane region" description="Helical" evidence="21">
    <location>
        <begin position="195"/>
        <end position="213"/>
    </location>
</feature>
<evidence type="ECO:0000256" key="4">
    <source>
        <dbReference type="ARBA" id="ARBA00022618"/>
    </source>
</evidence>
<dbReference type="InterPro" id="IPR013437">
    <property type="entry name" value="FtsW"/>
</dbReference>
<accession>A0A077DCJ4</accession>
<dbReference type="EMBL" id="CP009238">
    <property type="protein sequence ID" value="AIL32319.1"/>
    <property type="molecule type" value="Genomic_DNA"/>
</dbReference>
<dbReference type="GO" id="GO:0032153">
    <property type="term" value="C:cell division site"/>
    <property type="evidence" value="ECO:0007669"/>
    <property type="project" value="TreeGrafter"/>
</dbReference>
<evidence type="ECO:0000256" key="14">
    <source>
        <dbReference type="ARBA" id="ARBA00032370"/>
    </source>
</evidence>
<evidence type="ECO:0000256" key="2">
    <source>
        <dbReference type="ARBA" id="ARBA00004752"/>
    </source>
</evidence>
<sequence length="385" mass="43221">MNRSVQHRPFDLALLTILAIILIFGTVMVYSSSIALQDGRKFASYAVNYFFNRHILFIFAGLFMMGLVMLVPMEKWQKYAKLLYIVAAIGLVLVFIPHIGQQVNGASRWIRFFSFKLQPSEFMKFAMIIFVSHLTYLKMNDGTLNHLRKGVGIIVLYVGAAAGLIIREPDLGTTIVIISIVFIILVVANINKIYIILLMIAGSIFVVVMIYAYPWRWARILAYRDPFNPEYASSTSYQLLQSLIAIGRGGWFGEGLGSSVGKLHYLPEAHTDFIMAVVAEELGVVGVFFVMLLFILLLHRMFRIARRAFDNDLIFNGLVVHGIIAWIFVQFIVNLGVVSGLLPTKGLTMPFISYGGSSMVMLLMAMGLVIKVDCINRGLTRARKL</sequence>
<feature type="transmembrane region" description="Helical" evidence="21">
    <location>
        <begin position="120"/>
        <end position="137"/>
    </location>
</feature>
<reference evidence="22 23" key="1">
    <citation type="journal article" date="2014" name="BMC Genomics">
        <title>A genomic perspective on a new bacterial genus and species from the Alcaligenaceae family, Basilea psittacipulmonis.</title>
        <authorList>
            <person name="Whiteson K.L."/>
            <person name="Hernandez D."/>
            <person name="Lazarevic V."/>
            <person name="Gaia N."/>
            <person name="Farinelli L."/>
            <person name="Francois P."/>
            <person name="Pilo P."/>
            <person name="Frey J."/>
            <person name="Schrenzel J."/>
        </authorList>
    </citation>
    <scope>NUCLEOTIDE SEQUENCE [LARGE SCALE GENOMIC DNA]</scope>
    <source>
        <strain evidence="22 23">DSM 24701</strain>
    </source>
</reference>
<dbReference type="AlphaFoldDB" id="A0A077DCJ4"/>
<evidence type="ECO:0000256" key="3">
    <source>
        <dbReference type="ARBA" id="ARBA00022475"/>
    </source>
</evidence>
<keyword evidence="11 21" id="KW-0472">Membrane</keyword>
<dbReference type="Pfam" id="PF01098">
    <property type="entry name" value="FTSW_RODA_SPOVE"/>
    <property type="match status" value="1"/>
</dbReference>
<dbReference type="PANTHER" id="PTHR30474:SF2">
    <property type="entry name" value="PEPTIDOGLYCAN GLYCOSYLTRANSFERASE FTSW-RELATED"/>
    <property type="match status" value="1"/>
</dbReference>
<feature type="transmembrane region" description="Helical" evidence="21">
    <location>
        <begin position="273"/>
        <end position="298"/>
    </location>
</feature>
<evidence type="ECO:0000256" key="8">
    <source>
        <dbReference type="ARBA" id="ARBA00022960"/>
    </source>
</evidence>
<dbReference type="PROSITE" id="PS00428">
    <property type="entry name" value="FTSW_RODA_SPOVE"/>
    <property type="match status" value="1"/>
</dbReference>
<evidence type="ECO:0000256" key="10">
    <source>
        <dbReference type="ARBA" id="ARBA00022989"/>
    </source>
</evidence>
<evidence type="ECO:0000256" key="16">
    <source>
        <dbReference type="ARBA" id="ARBA00038053"/>
    </source>
</evidence>
<dbReference type="HOGENOM" id="CLU_029243_1_1_4"/>
<evidence type="ECO:0000256" key="17">
    <source>
        <dbReference type="ARBA" id="ARBA00041185"/>
    </source>
</evidence>
<feature type="transmembrane region" description="Helical" evidence="21">
    <location>
        <begin position="149"/>
        <end position="166"/>
    </location>
</feature>
<comment type="similarity">
    <text evidence="16">Belongs to the SEDS family. FtsW subfamily.</text>
</comment>
<evidence type="ECO:0000256" key="19">
    <source>
        <dbReference type="ARBA" id="ARBA00044770"/>
    </source>
</evidence>
<comment type="catalytic activity">
    <reaction evidence="20">
        <text>[GlcNAc-(1-&gt;4)-Mur2Ac(oyl-L-Ala-gamma-D-Glu-L-Lys-D-Ala-D-Ala)](n)-di-trans,octa-cis-undecaprenyl diphosphate + beta-D-GlcNAc-(1-&gt;4)-Mur2Ac(oyl-L-Ala-gamma-D-Glu-L-Lys-D-Ala-D-Ala)-di-trans,octa-cis-undecaprenyl diphosphate = [GlcNAc-(1-&gt;4)-Mur2Ac(oyl-L-Ala-gamma-D-Glu-L-Lys-D-Ala-D-Ala)](n+1)-di-trans,octa-cis-undecaprenyl diphosphate + di-trans,octa-cis-undecaprenyl diphosphate + H(+)</text>
        <dbReference type="Rhea" id="RHEA:23708"/>
        <dbReference type="Rhea" id="RHEA-COMP:9602"/>
        <dbReference type="Rhea" id="RHEA-COMP:9603"/>
        <dbReference type="ChEBI" id="CHEBI:15378"/>
        <dbReference type="ChEBI" id="CHEBI:58405"/>
        <dbReference type="ChEBI" id="CHEBI:60033"/>
        <dbReference type="ChEBI" id="CHEBI:78435"/>
        <dbReference type="EC" id="2.4.99.28"/>
    </reaction>
</comment>
<gene>
    <name evidence="22" type="ORF">IX83_02400</name>
</gene>
<dbReference type="KEGG" id="bpsi:IX83_02400"/>
<dbReference type="EC" id="2.4.99.28" evidence="19"/>
<dbReference type="PANTHER" id="PTHR30474">
    <property type="entry name" value="CELL CYCLE PROTEIN"/>
    <property type="match status" value="1"/>
</dbReference>
<organism evidence="22 23">
    <name type="scientific">Basilea psittacipulmonis DSM 24701</name>
    <dbReference type="NCBI Taxonomy" id="1072685"/>
    <lineage>
        <taxon>Bacteria</taxon>
        <taxon>Pseudomonadati</taxon>
        <taxon>Pseudomonadota</taxon>
        <taxon>Betaproteobacteria</taxon>
        <taxon>Burkholderiales</taxon>
        <taxon>Alcaligenaceae</taxon>
        <taxon>Basilea</taxon>
    </lineage>
</organism>
<evidence type="ECO:0000256" key="11">
    <source>
        <dbReference type="ARBA" id="ARBA00023136"/>
    </source>
</evidence>
<evidence type="ECO:0000256" key="7">
    <source>
        <dbReference type="ARBA" id="ARBA00022692"/>
    </source>
</evidence>
<feature type="transmembrane region" description="Helical" evidence="21">
    <location>
        <begin position="172"/>
        <end position="188"/>
    </location>
</feature>
<evidence type="ECO:0000256" key="5">
    <source>
        <dbReference type="ARBA" id="ARBA00022676"/>
    </source>
</evidence>
<dbReference type="GO" id="GO:0015648">
    <property type="term" value="F:lipid-linked peptidoglycan transporter activity"/>
    <property type="evidence" value="ECO:0007669"/>
    <property type="project" value="TreeGrafter"/>
</dbReference>
<feature type="transmembrane region" description="Helical" evidence="21">
    <location>
        <begin position="82"/>
        <end position="100"/>
    </location>
</feature>
<keyword evidence="7 21" id="KW-0812">Transmembrane</keyword>
<proteinExistence type="inferred from homology"/>
<feature type="transmembrane region" description="Helical" evidence="21">
    <location>
        <begin position="351"/>
        <end position="374"/>
    </location>
</feature>
<keyword evidence="13" id="KW-0961">Cell wall biogenesis/degradation</keyword>
<keyword evidence="6" id="KW-0808">Transferase</keyword>
<dbReference type="GO" id="GO:0009252">
    <property type="term" value="P:peptidoglycan biosynthetic process"/>
    <property type="evidence" value="ECO:0007669"/>
    <property type="project" value="UniProtKB-KW"/>
</dbReference>
<dbReference type="GO" id="GO:0051301">
    <property type="term" value="P:cell division"/>
    <property type="evidence" value="ECO:0007669"/>
    <property type="project" value="UniProtKB-KW"/>
</dbReference>
<keyword evidence="9" id="KW-0573">Peptidoglycan synthesis</keyword>
<evidence type="ECO:0000313" key="22">
    <source>
        <dbReference type="EMBL" id="AIL32319.1"/>
    </source>
</evidence>
<evidence type="ECO:0000256" key="6">
    <source>
        <dbReference type="ARBA" id="ARBA00022679"/>
    </source>
</evidence>
<dbReference type="InterPro" id="IPR018365">
    <property type="entry name" value="Cell_cycle_FtsW-rel_CS"/>
</dbReference>
<dbReference type="NCBIfam" id="TIGR02614">
    <property type="entry name" value="ftsW"/>
    <property type="match status" value="1"/>
</dbReference>
<evidence type="ECO:0000256" key="9">
    <source>
        <dbReference type="ARBA" id="ARBA00022984"/>
    </source>
</evidence>
<evidence type="ECO:0000256" key="1">
    <source>
        <dbReference type="ARBA" id="ARBA00004651"/>
    </source>
</evidence>
<evidence type="ECO:0000256" key="18">
    <source>
        <dbReference type="ARBA" id="ARBA00041418"/>
    </source>
</evidence>
<feature type="transmembrane region" description="Helical" evidence="21">
    <location>
        <begin position="12"/>
        <end position="30"/>
    </location>
</feature>
<protein>
    <recommendedName>
        <fullName evidence="17">Probable peptidoglycan glycosyltransferase FtsW</fullName>
        <ecNumber evidence="19">2.4.99.28</ecNumber>
    </recommendedName>
    <alternativeName>
        <fullName evidence="18">Cell division protein FtsW</fullName>
    </alternativeName>
    <alternativeName>
        <fullName evidence="15">Cell wall polymerase</fullName>
    </alternativeName>
    <alternativeName>
        <fullName evidence="14">Peptidoglycan polymerase</fullName>
    </alternativeName>
</protein>
<dbReference type="STRING" id="1072685.IX83_02400"/>
<name>A0A077DCJ4_9BURK</name>
<evidence type="ECO:0000256" key="12">
    <source>
        <dbReference type="ARBA" id="ARBA00023306"/>
    </source>
</evidence>
<dbReference type="GO" id="GO:0008360">
    <property type="term" value="P:regulation of cell shape"/>
    <property type="evidence" value="ECO:0007669"/>
    <property type="project" value="UniProtKB-KW"/>
</dbReference>
<dbReference type="InterPro" id="IPR001182">
    <property type="entry name" value="FtsW/RodA"/>
</dbReference>
<evidence type="ECO:0000256" key="13">
    <source>
        <dbReference type="ARBA" id="ARBA00023316"/>
    </source>
</evidence>
<keyword evidence="8" id="KW-0133">Cell shape</keyword>
<evidence type="ECO:0000256" key="15">
    <source>
        <dbReference type="ARBA" id="ARBA00033270"/>
    </source>
</evidence>
<feature type="transmembrane region" description="Helical" evidence="21">
    <location>
        <begin position="50"/>
        <end position="70"/>
    </location>
</feature>
<dbReference type="GO" id="GO:0005886">
    <property type="term" value="C:plasma membrane"/>
    <property type="evidence" value="ECO:0007669"/>
    <property type="project" value="UniProtKB-SubCell"/>
</dbReference>
<comment type="pathway">
    <text evidence="2">Cell wall biogenesis; peptidoglycan biosynthesis.</text>
</comment>
<dbReference type="Proteomes" id="UP000028945">
    <property type="component" value="Chromosome"/>
</dbReference>
<comment type="subcellular location">
    <subcellularLocation>
        <location evidence="1">Cell membrane</location>
        <topology evidence="1">Multi-pass membrane protein</topology>
    </subcellularLocation>
</comment>
<dbReference type="GO" id="GO:0071555">
    <property type="term" value="P:cell wall organization"/>
    <property type="evidence" value="ECO:0007669"/>
    <property type="project" value="UniProtKB-KW"/>
</dbReference>